<evidence type="ECO:0000313" key="7">
    <source>
        <dbReference type="EMBL" id="MBB5189469.1"/>
    </source>
</evidence>
<comment type="caution">
    <text evidence="7">The sequence shown here is derived from an EMBL/GenBank/DDBJ whole genome shotgun (WGS) entry which is preliminary data.</text>
</comment>
<evidence type="ECO:0000256" key="4">
    <source>
        <dbReference type="ARBA" id="ARBA00022989"/>
    </source>
</evidence>
<dbReference type="Pfam" id="PF02653">
    <property type="entry name" value="BPD_transp_2"/>
    <property type="match status" value="1"/>
</dbReference>
<keyword evidence="2" id="KW-1003">Cell membrane</keyword>
<reference evidence="7 8" key="1">
    <citation type="submission" date="2020-08" db="EMBL/GenBank/DDBJ databases">
        <title>Genomic Encyclopedia of Type Strains, Phase IV (KMG-IV): sequencing the most valuable type-strain genomes for metagenomic binning, comparative biology and taxonomic classification.</title>
        <authorList>
            <person name="Goeker M."/>
        </authorList>
    </citation>
    <scope>NUCLEOTIDE SEQUENCE [LARGE SCALE GENOMIC DNA]</scope>
    <source>
        <strain evidence="7 8">DSM 18233</strain>
    </source>
</reference>
<dbReference type="GO" id="GO:0005886">
    <property type="term" value="C:plasma membrane"/>
    <property type="evidence" value="ECO:0007669"/>
    <property type="project" value="UniProtKB-SubCell"/>
</dbReference>
<dbReference type="RefSeq" id="WP_184096598.1">
    <property type="nucleotide sequence ID" value="NZ_JACHHN010000001.1"/>
</dbReference>
<dbReference type="EMBL" id="JACHHN010000001">
    <property type="protein sequence ID" value="MBB5189469.1"/>
    <property type="molecule type" value="Genomic_DNA"/>
</dbReference>
<keyword evidence="3 6" id="KW-0812">Transmembrane</keyword>
<dbReference type="Proteomes" id="UP000543030">
    <property type="component" value="Unassembled WGS sequence"/>
</dbReference>
<feature type="transmembrane region" description="Helical" evidence="6">
    <location>
        <begin position="178"/>
        <end position="199"/>
    </location>
</feature>
<evidence type="ECO:0000313" key="8">
    <source>
        <dbReference type="Proteomes" id="UP000543030"/>
    </source>
</evidence>
<evidence type="ECO:0000256" key="6">
    <source>
        <dbReference type="SAM" id="Phobius"/>
    </source>
</evidence>
<feature type="transmembrane region" description="Helical" evidence="6">
    <location>
        <begin position="284"/>
        <end position="303"/>
    </location>
</feature>
<sequence>MSKSLQVAAGEALEALSGPPQSAQRRRLHFLRTQGVLVALILLLIFGACRYDNFLGAYNVLTLLRYNTMFGLIAVGMAFVIMTGGIDLSVGTTAALSSVISAMLSPHGIWLGLAGGVGAGLVIGLVNGLAITRLKILPFIVTLCTFLAAHGLALLFAGNQSVSVSWDSGFTTFGQGDFLGFPIPAWIGGLAFIAGSIALNFSGFGRTVLAIGGNEEAARLMGLPVERVKFFVYLLSGALAGVAGVILASQFGAGQPNEGNGWELFAIAAVVVGGTRLTGGEGSIGATLSGVLLLGLIFNILNFENGKGVISLSAYWQSVIRGVFLLIVVILQARLAKKEKDL</sequence>
<dbReference type="PANTHER" id="PTHR32196:SF72">
    <property type="entry name" value="RIBOSE IMPORT PERMEASE PROTEIN RBSC"/>
    <property type="match status" value="1"/>
</dbReference>
<dbReference type="CDD" id="cd06579">
    <property type="entry name" value="TM_PBP1_transp_AraH_like"/>
    <property type="match status" value="1"/>
</dbReference>
<feature type="transmembrane region" description="Helical" evidence="6">
    <location>
        <begin position="136"/>
        <end position="158"/>
    </location>
</feature>
<protein>
    <submittedName>
        <fullName evidence="7">Ribose transport system permease protein</fullName>
    </submittedName>
</protein>
<dbReference type="PANTHER" id="PTHR32196">
    <property type="entry name" value="ABC TRANSPORTER PERMEASE PROTEIN YPHD-RELATED-RELATED"/>
    <property type="match status" value="1"/>
</dbReference>
<keyword evidence="4 6" id="KW-1133">Transmembrane helix</keyword>
<dbReference type="InterPro" id="IPR001851">
    <property type="entry name" value="ABC_transp_permease"/>
</dbReference>
<feature type="transmembrane region" description="Helical" evidence="6">
    <location>
        <begin position="315"/>
        <end position="336"/>
    </location>
</feature>
<dbReference type="AlphaFoldDB" id="A0A840R811"/>
<evidence type="ECO:0000256" key="3">
    <source>
        <dbReference type="ARBA" id="ARBA00022692"/>
    </source>
</evidence>
<feature type="transmembrane region" description="Helical" evidence="6">
    <location>
        <begin position="230"/>
        <end position="253"/>
    </location>
</feature>
<feature type="transmembrane region" description="Helical" evidence="6">
    <location>
        <begin position="70"/>
        <end position="96"/>
    </location>
</feature>
<dbReference type="GO" id="GO:0022857">
    <property type="term" value="F:transmembrane transporter activity"/>
    <property type="evidence" value="ECO:0007669"/>
    <property type="project" value="InterPro"/>
</dbReference>
<evidence type="ECO:0000256" key="5">
    <source>
        <dbReference type="ARBA" id="ARBA00023136"/>
    </source>
</evidence>
<organism evidence="7 8">
    <name type="scientific">Silvimonas terrae</name>
    <dbReference type="NCBI Taxonomy" id="300266"/>
    <lineage>
        <taxon>Bacteria</taxon>
        <taxon>Pseudomonadati</taxon>
        <taxon>Pseudomonadota</taxon>
        <taxon>Betaproteobacteria</taxon>
        <taxon>Neisseriales</taxon>
        <taxon>Chitinibacteraceae</taxon>
        <taxon>Silvimonas</taxon>
    </lineage>
</organism>
<proteinExistence type="predicted"/>
<evidence type="ECO:0000256" key="1">
    <source>
        <dbReference type="ARBA" id="ARBA00004651"/>
    </source>
</evidence>
<evidence type="ECO:0000256" key="2">
    <source>
        <dbReference type="ARBA" id="ARBA00022475"/>
    </source>
</evidence>
<gene>
    <name evidence="7" type="ORF">HNQ50_000179</name>
</gene>
<keyword evidence="5 6" id="KW-0472">Membrane</keyword>
<keyword evidence="8" id="KW-1185">Reference proteome</keyword>
<feature type="transmembrane region" description="Helical" evidence="6">
    <location>
        <begin position="108"/>
        <end position="129"/>
    </location>
</feature>
<name>A0A840R811_9NEIS</name>
<accession>A0A840R811</accession>
<feature type="transmembrane region" description="Helical" evidence="6">
    <location>
        <begin position="30"/>
        <end position="49"/>
    </location>
</feature>
<comment type="subcellular location">
    <subcellularLocation>
        <location evidence="1">Cell membrane</location>
        <topology evidence="1">Multi-pass membrane protein</topology>
    </subcellularLocation>
</comment>